<dbReference type="AlphaFoldDB" id="F9NU94"/>
<dbReference type="Gene3D" id="3.10.450.30">
    <property type="entry name" value="Microbial ribonucleases"/>
    <property type="match status" value="1"/>
</dbReference>
<dbReference type="GO" id="GO:0004521">
    <property type="term" value="F:RNA endonuclease activity"/>
    <property type="evidence" value="ECO:0007669"/>
    <property type="project" value="InterPro"/>
</dbReference>
<sequence>MALLSAVVVGCSAPEHLASASSNATMTPAPVMTTTQPSDGLSTIAEDELPTQARQTLKLIDAGGPFPFSRDGIVYHNNSDALPHHKDGWYHEYTVATPGIRGRGPRRIVCGSDSACFWTPDHYSTFKRIMR</sequence>
<keyword evidence="1" id="KW-0540">Nuclease</keyword>
<name>F9NU94_9ACTN</name>
<reference evidence="3 4" key="1">
    <citation type="submission" date="2011-07" db="EMBL/GenBank/DDBJ databases">
        <title>Genome Sequence of Propionibacterium acnes SK182B-JCVI.</title>
        <authorList>
            <person name="Durkin A.S."/>
            <person name="Madupu R."/>
            <person name="Hostetler J."/>
            <person name="Radune D."/>
            <person name="Torralba M."/>
            <person name="Methe B."/>
            <person name="Sutton G."/>
            <person name="Strausberg R.L."/>
            <person name="Nelson K.E."/>
        </authorList>
    </citation>
    <scope>NUCLEOTIDE SEQUENCE [LARGE SCALE GENOMIC DNA]</scope>
    <source>
        <strain evidence="3 4">SK182B-JCVI</strain>
    </source>
</reference>
<organism evidence="3 4">
    <name type="scientific">[Propionibacterium] namnetense SK182B-JCVI</name>
    <dbReference type="NCBI Taxonomy" id="1051006"/>
    <lineage>
        <taxon>Bacteria</taxon>
        <taxon>Bacillati</taxon>
        <taxon>Actinomycetota</taxon>
        <taxon>Actinomycetes</taxon>
        <taxon>Propionibacteriales</taxon>
        <taxon>Propionibacteriaceae</taxon>
        <taxon>Cutibacterium</taxon>
    </lineage>
</organism>
<dbReference type="Proteomes" id="UP000007832">
    <property type="component" value="Unassembled WGS sequence"/>
</dbReference>
<dbReference type="SUPFAM" id="SSF53933">
    <property type="entry name" value="Microbial ribonucleases"/>
    <property type="match status" value="1"/>
</dbReference>
<evidence type="ECO:0000256" key="2">
    <source>
        <dbReference type="ARBA" id="ARBA00022801"/>
    </source>
</evidence>
<protein>
    <submittedName>
        <fullName evidence="3">Ribonuclease</fullName>
    </submittedName>
</protein>
<dbReference type="EMBL" id="AFUN01000007">
    <property type="protein sequence ID" value="EGR97441.1"/>
    <property type="molecule type" value="Genomic_DNA"/>
</dbReference>
<dbReference type="GO" id="GO:0016787">
    <property type="term" value="F:hydrolase activity"/>
    <property type="evidence" value="ECO:0007669"/>
    <property type="project" value="UniProtKB-KW"/>
</dbReference>
<dbReference type="STRING" id="1574624.GCA_001642025_00205"/>
<evidence type="ECO:0000313" key="3">
    <source>
        <dbReference type="EMBL" id="EGR97441.1"/>
    </source>
</evidence>
<accession>F9NU94</accession>
<gene>
    <name evidence="3" type="ORF">HMPREF1162_0625</name>
</gene>
<comment type="caution">
    <text evidence="3">The sequence shown here is derived from an EMBL/GenBank/DDBJ whole genome shotgun (WGS) entry which is preliminary data.</text>
</comment>
<dbReference type="GO" id="GO:0003723">
    <property type="term" value="F:RNA binding"/>
    <property type="evidence" value="ECO:0007669"/>
    <property type="project" value="InterPro"/>
</dbReference>
<keyword evidence="2" id="KW-0378">Hydrolase</keyword>
<dbReference type="InterPro" id="IPR016191">
    <property type="entry name" value="Ribonuclease/ribotoxin"/>
</dbReference>
<evidence type="ECO:0000256" key="1">
    <source>
        <dbReference type="ARBA" id="ARBA00022722"/>
    </source>
</evidence>
<dbReference type="InterPro" id="IPR000026">
    <property type="entry name" value="N1-like"/>
</dbReference>
<evidence type="ECO:0000313" key="4">
    <source>
        <dbReference type="Proteomes" id="UP000007832"/>
    </source>
</evidence>
<proteinExistence type="predicted"/>
<dbReference type="PATRIC" id="fig|1051006.4.peg.741"/>
<dbReference type="eggNOG" id="COG4290">
    <property type="taxonomic scope" value="Bacteria"/>
</dbReference>
<dbReference type="Pfam" id="PF00545">
    <property type="entry name" value="Ribonuclease"/>
    <property type="match status" value="1"/>
</dbReference>